<dbReference type="Proteomes" id="UP000525389">
    <property type="component" value="Unassembled WGS sequence"/>
</dbReference>
<reference evidence="1 2" key="1">
    <citation type="submission" date="2020-08" db="EMBL/GenBank/DDBJ databases">
        <title>Genomic Encyclopedia of Type Strains, Phase IV (KMG-IV): sequencing the most valuable type-strain genomes for metagenomic binning, comparative biology and taxonomic classification.</title>
        <authorList>
            <person name="Goeker M."/>
        </authorList>
    </citation>
    <scope>NUCLEOTIDE SEQUENCE [LARGE SCALE GENOMIC DNA]</scope>
    <source>
        <strain evidence="1 2">DSM 101791</strain>
    </source>
</reference>
<organism evidence="1 2">
    <name type="scientific">Deinococcus budaensis</name>
    <dbReference type="NCBI Taxonomy" id="1665626"/>
    <lineage>
        <taxon>Bacteria</taxon>
        <taxon>Thermotogati</taxon>
        <taxon>Deinococcota</taxon>
        <taxon>Deinococci</taxon>
        <taxon>Deinococcales</taxon>
        <taxon>Deinococcaceae</taxon>
        <taxon>Deinococcus</taxon>
    </lineage>
</organism>
<proteinExistence type="predicted"/>
<protein>
    <submittedName>
        <fullName evidence="1">Uncharacterized protein</fullName>
    </submittedName>
</protein>
<evidence type="ECO:0000313" key="1">
    <source>
        <dbReference type="EMBL" id="MBB5232960.1"/>
    </source>
</evidence>
<comment type="caution">
    <text evidence="1">The sequence shown here is derived from an EMBL/GenBank/DDBJ whole genome shotgun (WGS) entry which is preliminary data.</text>
</comment>
<sequence>MSRSFTRGQASEETWARFVQALWTVINTFGVNDIAEPGKLRVRPSKWQVETPHSARARFEAQALVAWLLGDQDDGFSTRHARIKAWAGAMLGLLVHVDVHSQRREVYLAWLMTRLEEDFPGDLLNRWPTLVDHFGARFEELVTAREVRTRQGSLAALRSNALLPPGEPMMLTDEQWALVRSVPGPAASDPEFEGIVISLLSRAAHGRSHSALPDLSVESVWLRAEAWQHSGWLGVVLSLLYTHLQEHLARGKAPLRIQAMRGAADDWRTQTARMFLSDGMIELARQVNPALHRQLVLTLVAGTSTISPD</sequence>
<keyword evidence="2" id="KW-1185">Reference proteome</keyword>
<gene>
    <name evidence="1" type="ORF">HNQ09_000377</name>
</gene>
<dbReference type="RefSeq" id="WP_246363055.1">
    <property type="nucleotide sequence ID" value="NZ_JACHFN010000001.1"/>
</dbReference>
<dbReference type="EMBL" id="JACHFN010000001">
    <property type="protein sequence ID" value="MBB5232960.1"/>
    <property type="molecule type" value="Genomic_DNA"/>
</dbReference>
<accession>A0A7W8GCA8</accession>
<evidence type="ECO:0000313" key="2">
    <source>
        <dbReference type="Proteomes" id="UP000525389"/>
    </source>
</evidence>
<dbReference type="AlphaFoldDB" id="A0A7W8GCA8"/>
<name>A0A7W8GCA8_9DEIO</name>